<evidence type="ECO:0000256" key="2">
    <source>
        <dbReference type="SAM" id="SignalP"/>
    </source>
</evidence>
<keyword evidence="3" id="KW-0675">Receptor</keyword>
<dbReference type="EMBL" id="RJKX01000018">
    <property type="protein sequence ID" value="ROP81444.1"/>
    <property type="molecule type" value="Genomic_DNA"/>
</dbReference>
<dbReference type="Gene3D" id="3.40.190.150">
    <property type="entry name" value="Bordetella uptake gene, domain 1"/>
    <property type="match status" value="1"/>
</dbReference>
<name>A0A3N1KM89_9PROT</name>
<dbReference type="InterPro" id="IPR042100">
    <property type="entry name" value="Bug_dom1"/>
</dbReference>
<dbReference type="AlphaFoldDB" id="A0A3N1KM89"/>
<reference evidence="3 4" key="1">
    <citation type="submission" date="2018-11" db="EMBL/GenBank/DDBJ databases">
        <title>Genomic Encyclopedia of Type Strains, Phase IV (KMG-IV): sequencing the most valuable type-strain genomes for metagenomic binning, comparative biology and taxonomic classification.</title>
        <authorList>
            <person name="Goeker M."/>
        </authorList>
    </citation>
    <scope>NUCLEOTIDE SEQUENCE [LARGE SCALE GENOMIC DNA]</scope>
    <source>
        <strain evidence="3 4">DSM 5900</strain>
    </source>
</reference>
<dbReference type="Proteomes" id="UP000278222">
    <property type="component" value="Unassembled WGS sequence"/>
</dbReference>
<keyword evidence="4" id="KW-1185">Reference proteome</keyword>
<accession>A0A3N1KM89</accession>
<evidence type="ECO:0000313" key="4">
    <source>
        <dbReference type="Proteomes" id="UP000278222"/>
    </source>
</evidence>
<comment type="caution">
    <text evidence="3">The sequence shown here is derived from an EMBL/GenBank/DDBJ whole genome shotgun (WGS) entry which is preliminary data.</text>
</comment>
<comment type="similarity">
    <text evidence="1">Belongs to the UPF0065 (bug) family.</text>
</comment>
<proteinExistence type="inferred from homology"/>
<sequence length="323" mass="34302">MTSFASRLPGLLGIGLLGLALLAQGQPAAAFPDRPVRVIVPWGAGGTSDLSMRKIAEIAARGLGQPVVVENKPGASGVVGMAEMAKAAPDGHTIALATGATVFIAPNLRQVPFDPQKDLTPIINYSGSYHGIVVPAASPWKTLADLLAEAKAKPGVLTFATAGTYDGGHFAMLVLSRMQDLKFVHVPFQGSATAMTAMLGQHVSFGVISGFTEQVRAGQLRLLALLDGDRMEEFPDVPTLREAGIDWEYPSIMGVVGPAGLAPVARARLEKALGDAAATEEFRAYMRTIQMPMRVMDGKAFEAMMSRELLRYRKAAVDYGIRQ</sequence>
<dbReference type="RefSeq" id="WP_123695319.1">
    <property type="nucleotide sequence ID" value="NZ_AP019700.1"/>
</dbReference>
<dbReference type="PANTHER" id="PTHR42928:SF5">
    <property type="entry name" value="BLR1237 PROTEIN"/>
    <property type="match status" value="1"/>
</dbReference>
<feature type="signal peptide" evidence="2">
    <location>
        <begin position="1"/>
        <end position="30"/>
    </location>
</feature>
<dbReference type="Pfam" id="PF03401">
    <property type="entry name" value="TctC"/>
    <property type="match status" value="1"/>
</dbReference>
<evidence type="ECO:0000313" key="3">
    <source>
        <dbReference type="EMBL" id="ROP81444.1"/>
    </source>
</evidence>
<dbReference type="Gene3D" id="3.40.190.10">
    <property type="entry name" value="Periplasmic binding protein-like II"/>
    <property type="match status" value="1"/>
</dbReference>
<protein>
    <submittedName>
        <fullName evidence="3">Tripartite-type tricarboxylate transporter receptor subunit TctC</fullName>
    </submittedName>
</protein>
<dbReference type="CDD" id="cd07012">
    <property type="entry name" value="PBP2_Bug_TTT"/>
    <property type="match status" value="1"/>
</dbReference>
<dbReference type="InterPro" id="IPR005064">
    <property type="entry name" value="BUG"/>
</dbReference>
<keyword evidence="2" id="KW-0732">Signal</keyword>
<dbReference type="OrthoDB" id="7250553at2"/>
<dbReference type="PANTHER" id="PTHR42928">
    <property type="entry name" value="TRICARBOXYLATE-BINDING PROTEIN"/>
    <property type="match status" value="1"/>
</dbReference>
<evidence type="ECO:0000256" key="1">
    <source>
        <dbReference type="ARBA" id="ARBA00006987"/>
    </source>
</evidence>
<feature type="chain" id="PRO_5018092272" evidence="2">
    <location>
        <begin position="31"/>
        <end position="323"/>
    </location>
</feature>
<gene>
    <name evidence="3" type="ORF">EDC65_5302</name>
</gene>
<dbReference type="PIRSF" id="PIRSF017082">
    <property type="entry name" value="YflP"/>
    <property type="match status" value="1"/>
</dbReference>
<organism evidence="3 4">
    <name type="scientific">Stella humosa</name>
    <dbReference type="NCBI Taxonomy" id="94"/>
    <lineage>
        <taxon>Bacteria</taxon>
        <taxon>Pseudomonadati</taxon>
        <taxon>Pseudomonadota</taxon>
        <taxon>Alphaproteobacteria</taxon>
        <taxon>Rhodospirillales</taxon>
        <taxon>Stellaceae</taxon>
        <taxon>Stella</taxon>
    </lineage>
</organism>